<evidence type="ECO:0000256" key="3">
    <source>
        <dbReference type="ARBA" id="ARBA00023034"/>
    </source>
</evidence>
<evidence type="ECO:0000313" key="8">
    <source>
        <dbReference type="EMBL" id="KAB5589658.1"/>
    </source>
</evidence>
<feature type="region of interest" description="Disordered" evidence="4">
    <location>
        <begin position="480"/>
        <end position="504"/>
    </location>
</feature>
<feature type="domain" description="DUF7077" evidence="7">
    <location>
        <begin position="801"/>
        <end position="906"/>
    </location>
</feature>
<evidence type="ECO:0000259" key="6">
    <source>
        <dbReference type="Pfam" id="PF23036"/>
    </source>
</evidence>
<dbReference type="GO" id="GO:0034498">
    <property type="term" value="P:early endosome to Golgi transport"/>
    <property type="evidence" value="ECO:0007669"/>
    <property type="project" value="TreeGrafter"/>
</dbReference>
<dbReference type="Proteomes" id="UP000383932">
    <property type="component" value="Unassembled WGS sequence"/>
</dbReference>
<dbReference type="PANTHER" id="PTHR13251">
    <property type="entry name" value="EPILEPSY HOLOPROSENCEPHALY CANDIDATE 1/TMEM1"/>
    <property type="match status" value="1"/>
</dbReference>
<feature type="domain" description="TRAPPC10/Trs130 N-terminal" evidence="6">
    <location>
        <begin position="49"/>
        <end position="373"/>
    </location>
</feature>
<dbReference type="GO" id="GO:1990071">
    <property type="term" value="C:TRAPPII protein complex"/>
    <property type="evidence" value="ECO:0007669"/>
    <property type="project" value="InterPro"/>
</dbReference>
<organism evidence="8 9">
    <name type="scientific">Ceratobasidium theobromae</name>
    <dbReference type="NCBI Taxonomy" id="1582974"/>
    <lineage>
        <taxon>Eukaryota</taxon>
        <taxon>Fungi</taxon>
        <taxon>Dikarya</taxon>
        <taxon>Basidiomycota</taxon>
        <taxon>Agaricomycotina</taxon>
        <taxon>Agaricomycetes</taxon>
        <taxon>Cantharellales</taxon>
        <taxon>Ceratobasidiaceae</taxon>
        <taxon>Ceratobasidium</taxon>
    </lineage>
</organism>
<dbReference type="InterPro" id="IPR056913">
    <property type="entry name" value="TRAPPC10/Trs130_N"/>
</dbReference>
<proteinExistence type="predicted"/>
<evidence type="ECO:0000313" key="9">
    <source>
        <dbReference type="Proteomes" id="UP000383932"/>
    </source>
</evidence>
<dbReference type="InterPro" id="IPR055505">
    <property type="entry name" value="DUF7077"/>
</dbReference>
<protein>
    <submittedName>
        <fullName evidence="8">TRAPPC10 domain containing protein</fullName>
    </submittedName>
</protein>
<dbReference type="InterPro" id="IPR045126">
    <property type="entry name" value="TRAPPC10/Trs130"/>
</dbReference>
<dbReference type="EMBL" id="SSOP01000243">
    <property type="protein sequence ID" value="KAB5589658.1"/>
    <property type="molecule type" value="Genomic_DNA"/>
</dbReference>
<dbReference type="PANTHER" id="PTHR13251:SF3">
    <property type="entry name" value="TRAFFICKING PROTEIN PARTICLE COMPLEX SUBUNIT 10"/>
    <property type="match status" value="1"/>
</dbReference>
<dbReference type="GO" id="GO:0006891">
    <property type="term" value="P:intra-Golgi vesicle-mediated transport"/>
    <property type="evidence" value="ECO:0007669"/>
    <property type="project" value="TreeGrafter"/>
</dbReference>
<evidence type="ECO:0000256" key="2">
    <source>
        <dbReference type="ARBA" id="ARBA00022448"/>
    </source>
</evidence>
<sequence length="1275" mass="141516">MQLSSPSRPASISSRAYTPTPISPIPGALSSNGQVRITYTLGQSLQSSPHFAVLLESLRSRLQPLRNLHWRPSAGTLPGSSIRTIQSVDVELIPLDLGTSTARLSTADGFAGDEGGRSQIPGTVLAKPFINIWLGMCEDADTYKNVIRRQLKDWVASVTTHSRREQEWLIVLVNMSSPGKDAAKSSGKRLFQMKGNVIDQMRADFTLAKRDRCVQLNYTTGGQDDPAAWTELVAKIKDAIIDTLDSRIAERMDDVRRTEAQRAVPGWNFCTFFVLKESIAESFEGMTLVDAALLQYSELEASFYQVLKEKNLSWFGKLGGTTPGDDAAPLLSVTKKPYRDLILSNTISVFDFRCYLLARQCLLLAKMGAVADVASKAVRFIGTFSRTLRENEVGLAIETEVQTITNLSKNSLSEPFLESWIYSSALDIVDECDGWLANIGAQESMLDAKGSSYSASKCELLDLARAQLDKIGIRAGHLPRAPPFSTSIPEQTPASRPGSELYDPHSATLNPNVEEHRRLSRLGVTNSHILEAMDDAAAFDRLYKALIMRGINTCESNGRLRTATRLRGILAALHLHRGEIFEAQSIYSELPSSYTEQNWTVLESYMRAQHLGTSKGPGEIPTEEWIARAFALVKADLFLSKEARQAADSDRIQKTLERVLEAADSLSTVLPMDGFSPVDVRLSSGVTRLDNLRDGSYLDIITNNKFPEAVEVHCINVIVKGRDGITLKFEHPTTKLSSGESALSLFCPDPMSGLFVTSQFEYQISKLLFRVLSSDSTKPVSSTKPFLSEARVAVRVTENTRAVQITMQMPRHIVLGDQRVLFKVCTGRSALGSGTISVMQQTTQVRYALESAEVLGDAQGSIKCAKDRIVIEGLPSDYELVLSVPFFGSPRNDELEATLSLEYRSAAQPEVSRNVQRRCRAYIGLPLIVNLNDKFRDKRLFTNVIIHSANQELIRIAKVELQNDAKKSKLTIKSCNRSNVPVAVRPSKPVPWLFQIQASDPNEPPAGETFQLHITYRSLFEDLSSVIERAIDLDEKSSSNQGRRKELRESVKNALFSDNRWVDMLESIRQSSNKIDLTEWVKQLADHAPVKLDFDSLLGAIKEMRLMDSESRLDTPGERSRWRMATMPFDVPLMSIINRVKIVPQLSPGALLYAGQPLDIAITIESCFHWSGSKEDLESRQIMRYDVLSDMESGWLISGPKRGEYNESSHTLTLTLLPLRHGVLALPIITAEPAEKPSGRHASCETWQANGAQKITVLPRNSRSTYTVAMPIPVM</sequence>
<name>A0A5N5QDY5_9AGAM</name>
<gene>
    <name evidence="8" type="ORF">CTheo_6897</name>
</gene>
<reference evidence="8 9" key="1">
    <citation type="journal article" date="2019" name="Fungal Biol. Biotechnol.">
        <title>Draft genome sequence of fastidious pathogen Ceratobasidium theobromae, which causes vascular-streak dieback in Theobroma cacao.</title>
        <authorList>
            <person name="Ali S.S."/>
            <person name="Asman A."/>
            <person name="Shao J."/>
            <person name="Firmansyah A.P."/>
            <person name="Susilo A.W."/>
            <person name="Rosmana A."/>
            <person name="McMahon P."/>
            <person name="Junaid M."/>
            <person name="Guest D."/>
            <person name="Kheng T.Y."/>
            <person name="Meinhardt L.W."/>
            <person name="Bailey B.A."/>
        </authorList>
    </citation>
    <scope>NUCLEOTIDE SEQUENCE [LARGE SCALE GENOMIC DNA]</scope>
    <source>
        <strain evidence="8 9">CT2</strain>
    </source>
</reference>
<evidence type="ECO:0000256" key="4">
    <source>
        <dbReference type="SAM" id="MobiDB-lite"/>
    </source>
</evidence>
<accession>A0A5N5QDY5</accession>
<keyword evidence="9" id="KW-1185">Reference proteome</keyword>
<evidence type="ECO:0000259" key="7">
    <source>
        <dbReference type="Pfam" id="PF23274"/>
    </source>
</evidence>
<dbReference type="InterPro" id="IPR022233">
    <property type="entry name" value="TRAPPC10/Trs130_C"/>
</dbReference>
<feature type="compositionally biased region" description="Polar residues" evidence="4">
    <location>
        <begin position="484"/>
        <end position="494"/>
    </location>
</feature>
<feature type="compositionally biased region" description="Low complexity" evidence="4">
    <location>
        <begin position="1"/>
        <end position="16"/>
    </location>
</feature>
<comment type="caution">
    <text evidence="8">The sequence shown here is derived from an EMBL/GenBank/DDBJ whole genome shotgun (WGS) entry which is preliminary data.</text>
</comment>
<keyword evidence="3" id="KW-0333">Golgi apparatus</keyword>
<evidence type="ECO:0000256" key="1">
    <source>
        <dbReference type="ARBA" id="ARBA00004555"/>
    </source>
</evidence>
<comment type="subcellular location">
    <subcellularLocation>
        <location evidence="1">Golgi apparatus</location>
    </subcellularLocation>
</comment>
<dbReference type="Pfam" id="PF23036">
    <property type="entry name" value="TRAPPC10_1st"/>
    <property type="match status" value="1"/>
</dbReference>
<keyword evidence="2" id="KW-0813">Transport</keyword>
<feature type="region of interest" description="Disordered" evidence="4">
    <location>
        <begin position="1"/>
        <end position="27"/>
    </location>
</feature>
<evidence type="ECO:0000259" key="5">
    <source>
        <dbReference type="Pfam" id="PF12584"/>
    </source>
</evidence>
<dbReference type="Pfam" id="PF23274">
    <property type="entry name" value="DUF7077"/>
    <property type="match status" value="1"/>
</dbReference>
<dbReference type="AlphaFoldDB" id="A0A5N5QDY5"/>
<dbReference type="GO" id="GO:0005829">
    <property type="term" value="C:cytosol"/>
    <property type="evidence" value="ECO:0007669"/>
    <property type="project" value="GOC"/>
</dbReference>
<feature type="domain" description="TRAPPC10/Trs130 C-terminal" evidence="5">
    <location>
        <begin position="1128"/>
        <end position="1258"/>
    </location>
</feature>
<dbReference type="OrthoDB" id="10256906at2759"/>
<dbReference type="Pfam" id="PF12584">
    <property type="entry name" value="TRAPPC10"/>
    <property type="match status" value="1"/>
</dbReference>